<dbReference type="InterPro" id="IPR051095">
    <property type="entry name" value="Dros_DevTransReg"/>
</dbReference>
<dbReference type="EMBL" id="WJQU01000003">
    <property type="protein sequence ID" value="KAJ6640007.1"/>
    <property type="molecule type" value="Genomic_DNA"/>
</dbReference>
<organism evidence="4 5">
    <name type="scientific">Pseudolycoriella hygida</name>
    <dbReference type="NCBI Taxonomy" id="35572"/>
    <lineage>
        <taxon>Eukaryota</taxon>
        <taxon>Metazoa</taxon>
        <taxon>Ecdysozoa</taxon>
        <taxon>Arthropoda</taxon>
        <taxon>Hexapoda</taxon>
        <taxon>Insecta</taxon>
        <taxon>Pterygota</taxon>
        <taxon>Neoptera</taxon>
        <taxon>Endopterygota</taxon>
        <taxon>Diptera</taxon>
        <taxon>Nematocera</taxon>
        <taxon>Sciaroidea</taxon>
        <taxon>Sciaridae</taxon>
        <taxon>Pseudolycoriella</taxon>
    </lineage>
</organism>
<dbReference type="CDD" id="cd18315">
    <property type="entry name" value="BTB_POZ_BAB-like"/>
    <property type="match status" value="1"/>
</dbReference>
<evidence type="ECO:0000313" key="4">
    <source>
        <dbReference type="EMBL" id="KAJ6640007.1"/>
    </source>
</evidence>
<dbReference type="Gene3D" id="3.30.710.10">
    <property type="entry name" value="Potassium Channel Kv1.1, Chain A"/>
    <property type="match status" value="1"/>
</dbReference>
<dbReference type="Proteomes" id="UP001151699">
    <property type="component" value="Chromosome X"/>
</dbReference>
<sequence>MSEGSKEKISLSWHNQISRFRSTFSLLLHNGSLVDVTLVAEGGQIQAHKVVLMAGSTYFESMFISNPCQHPTVVLKDIEYNDLQMVVNFIYHGEVFVHRERIPKFLETAKLLNIVKPTDVLEPVHSVELTTFANSPYRPTDSIVTLDITSTDEDVNPTETNFLELNFFSFY</sequence>
<dbReference type="InterPro" id="IPR011333">
    <property type="entry name" value="SKP1/BTB/POZ_sf"/>
</dbReference>
<feature type="domain" description="BTB" evidence="3">
    <location>
        <begin position="34"/>
        <end position="99"/>
    </location>
</feature>
<evidence type="ECO:0000313" key="5">
    <source>
        <dbReference type="Proteomes" id="UP001151699"/>
    </source>
</evidence>
<comment type="subcellular location">
    <subcellularLocation>
        <location evidence="1">Nucleus</location>
    </subcellularLocation>
</comment>
<comment type="caution">
    <text evidence="4">The sequence shown here is derived from an EMBL/GenBank/DDBJ whole genome shotgun (WGS) entry which is preliminary data.</text>
</comment>
<dbReference type="InterPro" id="IPR000210">
    <property type="entry name" value="BTB/POZ_dom"/>
</dbReference>
<evidence type="ECO:0000256" key="2">
    <source>
        <dbReference type="ARBA" id="ARBA00023242"/>
    </source>
</evidence>
<evidence type="ECO:0000259" key="3">
    <source>
        <dbReference type="PROSITE" id="PS50097"/>
    </source>
</evidence>
<accession>A0A9Q0S0P6</accession>
<keyword evidence="2" id="KW-0539">Nucleus</keyword>
<name>A0A9Q0S0P6_9DIPT</name>
<evidence type="ECO:0000256" key="1">
    <source>
        <dbReference type="ARBA" id="ARBA00004123"/>
    </source>
</evidence>
<dbReference type="GO" id="GO:0006357">
    <property type="term" value="P:regulation of transcription by RNA polymerase II"/>
    <property type="evidence" value="ECO:0007669"/>
    <property type="project" value="TreeGrafter"/>
</dbReference>
<dbReference type="AlphaFoldDB" id="A0A9Q0S0P6"/>
<dbReference type="SUPFAM" id="SSF54695">
    <property type="entry name" value="POZ domain"/>
    <property type="match status" value="1"/>
</dbReference>
<dbReference type="SMART" id="SM00225">
    <property type="entry name" value="BTB"/>
    <property type="match status" value="1"/>
</dbReference>
<dbReference type="PANTHER" id="PTHR23110">
    <property type="entry name" value="BTB DOMAIN TRANSCRIPTION FACTOR"/>
    <property type="match status" value="1"/>
</dbReference>
<reference evidence="4" key="1">
    <citation type="submission" date="2022-07" db="EMBL/GenBank/DDBJ databases">
        <authorList>
            <person name="Trinca V."/>
            <person name="Uliana J.V.C."/>
            <person name="Torres T.T."/>
            <person name="Ward R.J."/>
            <person name="Monesi N."/>
        </authorList>
    </citation>
    <scope>NUCLEOTIDE SEQUENCE</scope>
    <source>
        <strain evidence="4">HSMRA1968</strain>
        <tissue evidence="4">Whole embryos</tissue>
    </source>
</reference>
<gene>
    <name evidence="4" type="primary">ttk_1</name>
    <name evidence="4" type="ORF">Bhyg_12756</name>
</gene>
<keyword evidence="5" id="KW-1185">Reference proteome</keyword>
<dbReference type="OrthoDB" id="10261408at2759"/>
<protein>
    <submittedName>
        <fullName evidence="4">Protein tramtrack, beta isoform</fullName>
    </submittedName>
</protein>
<dbReference type="PANTHER" id="PTHR23110:SF81">
    <property type="entry name" value="BTB-PROTEIN-VII, ISOFORM F-RELATED"/>
    <property type="match status" value="1"/>
</dbReference>
<dbReference type="PROSITE" id="PS50097">
    <property type="entry name" value="BTB"/>
    <property type="match status" value="1"/>
</dbReference>
<dbReference type="Pfam" id="PF00651">
    <property type="entry name" value="BTB"/>
    <property type="match status" value="1"/>
</dbReference>
<proteinExistence type="predicted"/>
<dbReference type="GO" id="GO:0005634">
    <property type="term" value="C:nucleus"/>
    <property type="evidence" value="ECO:0007669"/>
    <property type="project" value="UniProtKB-SubCell"/>
</dbReference>